<proteinExistence type="predicted"/>
<comment type="caution">
    <text evidence="1">The sequence shown here is derived from an EMBL/GenBank/DDBJ whole genome shotgun (WGS) entry which is preliminary data.</text>
</comment>
<protein>
    <submittedName>
        <fullName evidence="1">Uncharacterized protein</fullName>
    </submittedName>
</protein>
<reference evidence="1" key="1">
    <citation type="submission" date="2023-04" db="EMBL/GenBank/DDBJ databases">
        <title>A chromosome-level genome assembly of the parasitoid wasp Eretmocerus hayati.</title>
        <authorList>
            <person name="Zhong Y."/>
            <person name="Liu S."/>
            <person name="Liu Y."/>
        </authorList>
    </citation>
    <scope>NUCLEOTIDE SEQUENCE</scope>
    <source>
        <strain evidence="1">ZJU_SS_LIU_2023</strain>
    </source>
</reference>
<gene>
    <name evidence="1" type="ORF">QAD02_008067</name>
</gene>
<name>A0ACC2N9T4_9HYME</name>
<organism evidence="1 2">
    <name type="scientific">Eretmocerus hayati</name>
    <dbReference type="NCBI Taxonomy" id="131215"/>
    <lineage>
        <taxon>Eukaryota</taxon>
        <taxon>Metazoa</taxon>
        <taxon>Ecdysozoa</taxon>
        <taxon>Arthropoda</taxon>
        <taxon>Hexapoda</taxon>
        <taxon>Insecta</taxon>
        <taxon>Pterygota</taxon>
        <taxon>Neoptera</taxon>
        <taxon>Endopterygota</taxon>
        <taxon>Hymenoptera</taxon>
        <taxon>Apocrita</taxon>
        <taxon>Proctotrupomorpha</taxon>
        <taxon>Chalcidoidea</taxon>
        <taxon>Aphelinidae</taxon>
        <taxon>Aphelininae</taxon>
        <taxon>Eretmocerus</taxon>
    </lineage>
</organism>
<evidence type="ECO:0000313" key="1">
    <source>
        <dbReference type="EMBL" id="KAJ8666405.1"/>
    </source>
</evidence>
<dbReference type="EMBL" id="CM056744">
    <property type="protein sequence ID" value="KAJ8666405.1"/>
    <property type="molecule type" value="Genomic_DNA"/>
</dbReference>
<keyword evidence="2" id="KW-1185">Reference proteome</keyword>
<dbReference type="Proteomes" id="UP001239111">
    <property type="component" value="Chromosome 4"/>
</dbReference>
<accession>A0ACC2N9T4</accession>
<evidence type="ECO:0000313" key="2">
    <source>
        <dbReference type="Proteomes" id="UP001239111"/>
    </source>
</evidence>
<sequence>MNKKEAPRQFYNWLKVFINAALTAAKEDLTEENADLDDKPHLELIALKTFVKGLLDTLKPAIALSKPKTLIEALQSVEQLEKFSLKTNLEAELYFTRSQEMSGPNPQPQNIRPNSFPRQVHEKQGQRIKMIDNNDPNSYHRNSMPYNLNRDDMQLPPPSSINSQAGIDAHPNLRYGNNPSQPPSILKRTESRAPSPYQRPNSSASCPVSPGRNYNQNQYNRNQYPYNMQYPYPLPPTTIGGSTFRQSKNFEDKDETSELESTFFKPDEAQRMKKQIQEISWWWDNYASKSEPQYPDRLNESAASAPAAVGETSLEGEFFDNEHGSDTSLTTNLGGDPVPNEEVGDWWARSFLPPAVTPTPLLMRMKHLPSRESFLKSTPLPLEGRRRIPSFWKNVSTIPQENSEESDSEDENQEKASTARNGTAQGKNHPNQAGDLPTASISQQHNLNDDIQPDLDYVQPPTMTKTSTRECVTFAKDHIVHSIPANLDLSTPNHRLLLDLGAINIEQFRKRNLTVVHQHYKDA</sequence>